<protein>
    <submittedName>
        <fullName evidence="2">Uncharacterized protein</fullName>
    </submittedName>
</protein>
<name>A0AAD4DV92_9AGAM</name>
<dbReference type="AlphaFoldDB" id="A0AAD4DV92"/>
<accession>A0AAD4DV92</accession>
<feature type="region of interest" description="Disordered" evidence="1">
    <location>
        <begin position="53"/>
        <end position="190"/>
    </location>
</feature>
<proteinExistence type="predicted"/>
<evidence type="ECO:0000313" key="3">
    <source>
        <dbReference type="Proteomes" id="UP001195769"/>
    </source>
</evidence>
<gene>
    <name evidence="2" type="ORF">F5891DRAFT_984942</name>
</gene>
<feature type="compositionally biased region" description="Polar residues" evidence="1">
    <location>
        <begin position="452"/>
        <end position="464"/>
    </location>
</feature>
<evidence type="ECO:0000256" key="1">
    <source>
        <dbReference type="SAM" id="MobiDB-lite"/>
    </source>
</evidence>
<evidence type="ECO:0000313" key="2">
    <source>
        <dbReference type="EMBL" id="KAG1894565.1"/>
    </source>
</evidence>
<keyword evidence="3" id="KW-1185">Reference proteome</keyword>
<dbReference type="EMBL" id="JABBWK010000078">
    <property type="protein sequence ID" value="KAG1894565.1"/>
    <property type="molecule type" value="Genomic_DNA"/>
</dbReference>
<feature type="region of interest" description="Disordered" evidence="1">
    <location>
        <begin position="452"/>
        <end position="478"/>
    </location>
</feature>
<comment type="caution">
    <text evidence="2">The sequence shown here is derived from an EMBL/GenBank/DDBJ whole genome shotgun (WGS) entry which is preliminary data.</text>
</comment>
<reference evidence="2" key="1">
    <citation type="journal article" date="2020" name="New Phytol.">
        <title>Comparative genomics reveals dynamic genome evolution in host specialist ectomycorrhizal fungi.</title>
        <authorList>
            <person name="Lofgren L.A."/>
            <person name="Nguyen N.H."/>
            <person name="Vilgalys R."/>
            <person name="Ruytinx J."/>
            <person name="Liao H.L."/>
            <person name="Branco S."/>
            <person name="Kuo A."/>
            <person name="LaButti K."/>
            <person name="Lipzen A."/>
            <person name="Andreopoulos W."/>
            <person name="Pangilinan J."/>
            <person name="Riley R."/>
            <person name="Hundley H."/>
            <person name="Na H."/>
            <person name="Barry K."/>
            <person name="Grigoriev I.V."/>
            <person name="Stajich J.E."/>
            <person name="Kennedy P.G."/>
        </authorList>
    </citation>
    <scope>NUCLEOTIDE SEQUENCE</scope>
    <source>
        <strain evidence="2">FC203</strain>
    </source>
</reference>
<feature type="compositionally biased region" description="Polar residues" evidence="1">
    <location>
        <begin position="307"/>
        <end position="325"/>
    </location>
</feature>
<sequence length="478" mass="51486">MPADKKPKFSDLSFRIFDPASKGLVSGGSATREIKRARQTYKILDGGFLQYVPTKVSEPGSSHGHGGLPEPSYTHSLTQRVKSFKYLPSSSPHPPPPPSPSPLPLPPSQPPPPPSQPPPLSQPPPPLSPLSPALPSPLSPPPPSPLTPPPPSPLPPPSPPPPPPPPESSPKFDDQPSQGLAGSPIIGRLHAIPNWDATSTYSTESDDELEPSSMDVEWNNLEDNHYKLNPLWPENISHSLPPELQPCLLSRPVRPQYPQGNQTERAQSREDDERVHSNHSISKQSSLFGDDETDHTIGEKSSLFGDSDSTNHTISGTSTPASSPQGHIELPNVGLQPPAGQHYTWAPSNVGLQHPRVQHDARMSSSAGFQPPEGRHYAYTPSNIGLQHPKVKRDARMPSSVGSQPLAGWYKHWTPPSVGASGMIILLPSNLTYPHALNTTFPPSTQFYASTNVSAASPPSTSSFRPRACVLGTKRGRE</sequence>
<feature type="region of interest" description="Disordered" evidence="1">
    <location>
        <begin position="197"/>
        <end position="216"/>
    </location>
</feature>
<feature type="compositionally biased region" description="Polar residues" evidence="1">
    <location>
        <begin position="278"/>
        <end position="287"/>
    </location>
</feature>
<feature type="compositionally biased region" description="Pro residues" evidence="1">
    <location>
        <begin position="91"/>
        <end position="168"/>
    </location>
</feature>
<dbReference type="GeneID" id="64671819"/>
<dbReference type="RefSeq" id="XP_041220141.1">
    <property type="nucleotide sequence ID" value="XM_041377521.1"/>
</dbReference>
<dbReference type="Proteomes" id="UP001195769">
    <property type="component" value="Unassembled WGS sequence"/>
</dbReference>
<feature type="region of interest" description="Disordered" evidence="1">
    <location>
        <begin position="247"/>
        <end position="336"/>
    </location>
</feature>
<organism evidence="2 3">
    <name type="scientific">Suillus fuscotomentosus</name>
    <dbReference type="NCBI Taxonomy" id="1912939"/>
    <lineage>
        <taxon>Eukaryota</taxon>
        <taxon>Fungi</taxon>
        <taxon>Dikarya</taxon>
        <taxon>Basidiomycota</taxon>
        <taxon>Agaricomycotina</taxon>
        <taxon>Agaricomycetes</taxon>
        <taxon>Agaricomycetidae</taxon>
        <taxon>Boletales</taxon>
        <taxon>Suillineae</taxon>
        <taxon>Suillaceae</taxon>
        <taxon>Suillus</taxon>
    </lineage>
</organism>
<feature type="compositionally biased region" description="Basic and acidic residues" evidence="1">
    <location>
        <begin position="266"/>
        <end position="276"/>
    </location>
</feature>